<protein>
    <submittedName>
        <fullName evidence="4">Acyl-CoA thioesterase</fullName>
        <ecNumber evidence="4">3.1.2.-</ecNumber>
    </submittedName>
</protein>
<dbReference type="NCBIfam" id="TIGR00369">
    <property type="entry name" value="unchar_dom_1"/>
    <property type="match status" value="1"/>
</dbReference>
<dbReference type="InterPro" id="IPR003736">
    <property type="entry name" value="PAAI_dom"/>
</dbReference>
<accession>A0A7X0HV45</accession>
<dbReference type="PANTHER" id="PTHR21660:SF1">
    <property type="entry name" value="ACYL-COENZYME A THIOESTERASE 13"/>
    <property type="match status" value="1"/>
</dbReference>
<dbReference type="SUPFAM" id="SSF54637">
    <property type="entry name" value="Thioesterase/thiol ester dehydrase-isomerase"/>
    <property type="match status" value="1"/>
</dbReference>
<dbReference type="InterPro" id="IPR006683">
    <property type="entry name" value="Thioestr_dom"/>
</dbReference>
<dbReference type="CDD" id="cd03443">
    <property type="entry name" value="PaaI_thioesterase"/>
    <property type="match status" value="1"/>
</dbReference>
<dbReference type="GO" id="GO:0047617">
    <property type="term" value="F:fatty acyl-CoA hydrolase activity"/>
    <property type="evidence" value="ECO:0007669"/>
    <property type="project" value="InterPro"/>
</dbReference>
<dbReference type="InterPro" id="IPR039298">
    <property type="entry name" value="ACOT13"/>
</dbReference>
<dbReference type="EMBL" id="JACHGK010000010">
    <property type="protein sequence ID" value="MBB6446225.1"/>
    <property type="molecule type" value="Genomic_DNA"/>
</dbReference>
<dbReference type="Proteomes" id="UP000531594">
    <property type="component" value="Unassembled WGS sequence"/>
</dbReference>
<comment type="similarity">
    <text evidence="1">Belongs to the thioesterase PaaI family.</text>
</comment>
<name>A0A7X0HV45_9BACI</name>
<comment type="caution">
    <text evidence="4">The sequence shown here is derived from an EMBL/GenBank/DDBJ whole genome shotgun (WGS) entry which is preliminary data.</text>
</comment>
<evidence type="ECO:0000313" key="4">
    <source>
        <dbReference type="EMBL" id="MBB6446225.1"/>
    </source>
</evidence>
<dbReference type="PANTHER" id="PTHR21660">
    <property type="entry name" value="THIOESTERASE SUPERFAMILY MEMBER-RELATED"/>
    <property type="match status" value="1"/>
</dbReference>
<feature type="domain" description="Thioesterase" evidence="3">
    <location>
        <begin position="41"/>
        <end position="116"/>
    </location>
</feature>
<reference evidence="4 5" key="1">
    <citation type="submission" date="2020-08" db="EMBL/GenBank/DDBJ databases">
        <title>Genomic Encyclopedia of Type Strains, Phase IV (KMG-IV): sequencing the most valuable type-strain genomes for metagenomic binning, comparative biology and taxonomic classification.</title>
        <authorList>
            <person name="Goeker M."/>
        </authorList>
    </citation>
    <scope>NUCLEOTIDE SEQUENCE [LARGE SCALE GENOMIC DNA]</scope>
    <source>
        <strain evidence="4 5">DSM 5391</strain>
    </source>
</reference>
<gene>
    <name evidence="4" type="ORF">HNR53_002882</name>
</gene>
<dbReference type="Gene3D" id="3.10.129.10">
    <property type="entry name" value="Hotdog Thioesterase"/>
    <property type="match status" value="1"/>
</dbReference>
<evidence type="ECO:0000259" key="3">
    <source>
        <dbReference type="Pfam" id="PF03061"/>
    </source>
</evidence>
<evidence type="ECO:0000313" key="5">
    <source>
        <dbReference type="Proteomes" id="UP000531594"/>
    </source>
</evidence>
<keyword evidence="5" id="KW-1185">Reference proteome</keyword>
<keyword evidence="2 4" id="KW-0378">Hydrolase</keyword>
<evidence type="ECO:0000256" key="2">
    <source>
        <dbReference type="ARBA" id="ARBA00022801"/>
    </source>
</evidence>
<evidence type="ECO:0000256" key="1">
    <source>
        <dbReference type="ARBA" id="ARBA00008324"/>
    </source>
</evidence>
<dbReference type="RefSeq" id="WP_184527037.1">
    <property type="nucleotide sequence ID" value="NZ_JACHGK010000010.1"/>
</dbReference>
<dbReference type="EC" id="3.1.2.-" evidence="4"/>
<dbReference type="AlphaFoldDB" id="A0A7X0HV45"/>
<proteinExistence type="inferred from homology"/>
<sequence>MQTNFVECPFDAFLKVKHEKISETNLKVTMPIEPLYLNSIGVVHGGVICSLADIAMGNIFGADANNNQKMVTVDMNTTFLKQAKGKFLIADAVLIKKGKTLNHIDCLIYNDQNELVAKATAIFMNLKELSTRRGNR</sequence>
<organism evidence="4 5">
    <name type="scientific">Bacillus benzoevorans</name>
    <dbReference type="NCBI Taxonomy" id="1456"/>
    <lineage>
        <taxon>Bacteria</taxon>
        <taxon>Bacillati</taxon>
        <taxon>Bacillota</taxon>
        <taxon>Bacilli</taxon>
        <taxon>Bacillales</taxon>
        <taxon>Bacillaceae</taxon>
        <taxon>Bacillus</taxon>
    </lineage>
</organism>
<dbReference type="Pfam" id="PF03061">
    <property type="entry name" value="4HBT"/>
    <property type="match status" value="1"/>
</dbReference>
<dbReference type="InterPro" id="IPR029069">
    <property type="entry name" value="HotDog_dom_sf"/>
</dbReference>